<feature type="compositionally biased region" description="Low complexity" evidence="5">
    <location>
        <begin position="744"/>
        <end position="771"/>
    </location>
</feature>
<feature type="compositionally biased region" description="Gly residues" evidence="5">
    <location>
        <begin position="866"/>
        <end position="885"/>
    </location>
</feature>
<dbReference type="GO" id="GO:0012505">
    <property type="term" value="C:endomembrane system"/>
    <property type="evidence" value="ECO:0007669"/>
    <property type="project" value="UniProtKB-SubCell"/>
</dbReference>
<dbReference type="GO" id="GO:0030117">
    <property type="term" value="C:membrane coat"/>
    <property type="evidence" value="ECO:0007669"/>
    <property type="project" value="InterPro"/>
</dbReference>
<feature type="compositionally biased region" description="Basic and acidic residues" evidence="5">
    <location>
        <begin position="650"/>
        <end position="666"/>
    </location>
</feature>
<evidence type="ECO:0000256" key="5">
    <source>
        <dbReference type="SAM" id="MobiDB-lite"/>
    </source>
</evidence>
<evidence type="ECO:0000313" key="7">
    <source>
        <dbReference type="EMBL" id="CEM43671.1"/>
    </source>
</evidence>
<dbReference type="VEuPathDB" id="CryptoDB:Cvel_1045"/>
<dbReference type="InterPro" id="IPR011989">
    <property type="entry name" value="ARM-like"/>
</dbReference>
<dbReference type="PhylomeDB" id="A0A0G4HI38"/>
<dbReference type="PANTHER" id="PTHR22780">
    <property type="entry name" value="ADAPTIN, ALPHA/GAMMA/EPSILON"/>
    <property type="match status" value="1"/>
</dbReference>
<feature type="domain" description="AP-4 complex subunit epsilon-1 C-terminal" evidence="6">
    <location>
        <begin position="898"/>
        <end position="1014"/>
    </location>
</feature>
<feature type="compositionally biased region" description="Low complexity" evidence="5">
    <location>
        <begin position="690"/>
        <end position="709"/>
    </location>
</feature>
<feature type="compositionally biased region" description="Low complexity" evidence="5">
    <location>
        <begin position="812"/>
        <end position="834"/>
    </location>
</feature>
<protein>
    <recommendedName>
        <fullName evidence="6">AP-4 complex subunit epsilon-1 C-terminal domain-containing protein</fullName>
    </recommendedName>
</protein>
<dbReference type="EMBL" id="CDMZ01002736">
    <property type="protein sequence ID" value="CEM43671.1"/>
    <property type="molecule type" value="Genomic_DNA"/>
</dbReference>
<feature type="region of interest" description="Disordered" evidence="5">
    <location>
        <begin position="866"/>
        <end position="899"/>
    </location>
</feature>
<keyword evidence="3" id="KW-0653">Protein transport</keyword>
<dbReference type="InterPro" id="IPR002553">
    <property type="entry name" value="Clathrin/coatomer_adapt-like_N"/>
</dbReference>
<feature type="compositionally biased region" description="Gly residues" evidence="5">
    <location>
        <begin position="796"/>
        <end position="805"/>
    </location>
</feature>
<proteinExistence type="predicted"/>
<dbReference type="Gene3D" id="1.25.10.10">
    <property type="entry name" value="Leucine-rich Repeat Variant"/>
    <property type="match status" value="1"/>
</dbReference>
<keyword evidence="2" id="KW-0813">Transport</keyword>
<evidence type="ECO:0000256" key="3">
    <source>
        <dbReference type="ARBA" id="ARBA00022927"/>
    </source>
</evidence>
<sequence>MTASTPSKEFFDLVKAIGESRSKQEEDKIIVHEKAQLKTRLAEPGVSAKRMKEYLVRAVYVEMLGHEATFAYIHAVNLTHDKTILCKRMGYLACNVFLHRDHELMLLLINTIQRDLGSSNHLEVSAALTCVCRLVSDEMIPAILPMIIKLCSHTNEGVRKKAVMALQKLHQLQPETATEARDAIRRALCDPDPSVMGASLHIIHSLAKANPGSCKDLVPSLVNILKQVIDCRLPRDYDYHRVPAPWLQMKLLALLATLGSADARASEQMYSVLQETMRKADSGVNVGYAIIFECVKTLTTVYPSQPLLELAASSISRFISSDNHNLKYVGVTGLSQIVQINAAYAAEHQLVVVDCLEDADDTLKRKTLGLLFRMTTTQNVTVVVEKLISNLRTAVDVHLRRDLVSKVCQLAEKYAPDSRWFIDTLLEAFQLGGALVPRETANNLLRLVAEGPLGGEDPEADDDFRRYCVNTCAQKLERGESVPDILVQVVCWVLGEYGQLCTHEGCGLEDLVDLLCDAIDRDFEDPSGTRPWILSAIMKLSGQTGLTGSAGVGDVVEKYTRSECAELEQRAREFAALKEKPDLFALVLPYDASCEDIQADPSLPFLEPFVRKAVANGAAEYVPVERRAKGGFTPGVPAVSGDVTGVMPGGREKEGALNFKPYEKPTKKPQPAPPADIAIAAPNGGGGTFGHSAAGQSAGSTADGGAASGLNVTGPRKWGPSGYNGPTASAAQQKPPGAQPGVRSQAPTSPAAPASSAPVGGAASSSASSRPQPSPALPAKPKELTEKEKMAAALFGGLGGGAGGGAPPPRPAATGAAPKAAAKAGGPRPGATAAPSLAAEAVGGGGAGTAEADLLDLSNEDLLGFGGDSAGGQGTPASSLGGGGARPSAGAAAGKPLAPLPISTGDVGARWGSMPVEERVQLAASQRHRNAPSACQSVVDAFATLVGVHIVEVIGLEAVAAGVRPLSLAGGSDDVFLHINCSQTQASGRVELLVKGSDRSLAQAVISAARGALV</sequence>
<accession>A0A0G4HI38</accession>
<name>A0A0G4HI38_9ALVE</name>
<dbReference type="InterPro" id="IPR050840">
    <property type="entry name" value="Adaptor_Complx_Large_Subunit"/>
</dbReference>
<feature type="compositionally biased region" description="Low complexity" evidence="5">
    <location>
        <begin position="886"/>
        <end position="899"/>
    </location>
</feature>
<organism evidence="7">
    <name type="scientific">Chromera velia CCMP2878</name>
    <dbReference type="NCBI Taxonomy" id="1169474"/>
    <lineage>
        <taxon>Eukaryota</taxon>
        <taxon>Sar</taxon>
        <taxon>Alveolata</taxon>
        <taxon>Colpodellida</taxon>
        <taxon>Chromeraceae</taxon>
        <taxon>Chromera</taxon>
    </lineage>
</organism>
<dbReference type="GO" id="GO:0016192">
    <property type="term" value="P:vesicle-mediated transport"/>
    <property type="evidence" value="ECO:0007669"/>
    <property type="project" value="InterPro"/>
</dbReference>
<gene>
    <name evidence="7" type="ORF">Cvel_1045</name>
</gene>
<evidence type="ECO:0000256" key="4">
    <source>
        <dbReference type="ARBA" id="ARBA00023136"/>
    </source>
</evidence>
<dbReference type="AlphaFoldDB" id="A0A0G4HI38"/>
<reference evidence="7" key="1">
    <citation type="submission" date="2014-11" db="EMBL/GenBank/DDBJ databases">
        <authorList>
            <person name="Otto D Thomas"/>
            <person name="Naeem Raeece"/>
        </authorList>
    </citation>
    <scope>NUCLEOTIDE SEQUENCE</scope>
</reference>
<dbReference type="Pfam" id="PF01602">
    <property type="entry name" value="Adaptin_N"/>
    <property type="match status" value="1"/>
</dbReference>
<dbReference type="GO" id="GO:0006886">
    <property type="term" value="P:intracellular protein transport"/>
    <property type="evidence" value="ECO:0007669"/>
    <property type="project" value="InterPro"/>
</dbReference>
<dbReference type="InterPro" id="IPR028269">
    <property type="entry name" value="AP4E1_C"/>
</dbReference>
<evidence type="ECO:0000256" key="1">
    <source>
        <dbReference type="ARBA" id="ARBA00004308"/>
    </source>
</evidence>
<dbReference type="Pfam" id="PF14807">
    <property type="entry name" value="AP4E_app_platf"/>
    <property type="match status" value="1"/>
</dbReference>
<comment type="subcellular location">
    <subcellularLocation>
        <location evidence="1">Endomembrane system</location>
    </subcellularLocation>
</comment>
<evidence type="ECO:0000259" key="6">
    <source>
        <dbReference type="SMART" id="SM01356"/>
    </source>
</evidence>
<evidence type="ECO:0000256" key="2">
    <source>
        <dbReference type="ARBA" id="ARBA00022448"/>
    </source>
</evidence>
<feature type="region of interest" description="Disordered" evidence="5">
    <location>
        <begin position="643"/>
        <end position="780"/>
    </location>
</feature>
<feature type="region of interest" description="Disordered" evidence="5">
    <location>
        <begin position="795"/>
        <end position="834"/>
    </location>
</feature>
<dbReference type="SUPFAM" id="SSF48371">
    <property type="entry name" value="ARM repeat"/>
    <property type="match status" value="1"/>
</dbReference>
<dbReference type="InterPro" id="IPR016024">
    <property type="entry name" value="ARM-type_fold"/>
</dbReference>
<dbReference type="SMART" id="SM01356">
    <property type="entry name" value="AP4E_app_platf"/>
    <property type="match status" value="1"/>
</dbReference>
<keyword evidence="4" id="KW-0472">Membrane</keyword>